<proteinExistence type="predicted"/>
<organism evidence="2 3">
    <name type="scientific">Peribacillus faecalis</name>
    <dbReference type="NCBI Taxonomy" id="2772559"/>
    <lineage>
        <taxon>Bacteria</taxon>
        <taxon>Bacillati</taxon>
        <taxon>Bacillota</taxon>
        <taxon>Bacilli</taxon>
        <taxon>Bacillales</taxon>
        <taxon>Bacillaceae</taxon>
        <taxon>Peribacillus</taxon>
    </lineage>
</organism>
<keyword evidence="3" id="KW-1185">Reference proteome</keyword>
<evidence type="ECO:0000313" key="3">
    <source>
        <dbReference type="Proteomes" id="UP000602076"/>
    </source>
</evidence>
<accession>A0A927CV30</accession>
<reference evidence="2" key="1">
    <citation type="submission" date="2020-09" db="EMBL/GenBank/DDBJ databases">
        <title>Bacillus faecalis sp. nov., a moderately halophilic bacterium isolated from cow faeces.</title>
        <authorList>
            <person name="Jiang L."/>
            <person name="Lee J."/>
        </authorList>
    </citation>
    <scope>NUCLEOTIDE SEQUENCE</scope>
    <source>
        <strain evidence="2">AGMB 02131</strain>
    </source>
</reference>
<evidence type="ECO:0000259" key="1">
    <source>
        <dbReference type="Pfam" id="PF21101"/>
    </source>
</evidence>
<protein>
    <recommendedName>
        <fullName evidence="1">YqgU-like 6-bladed beta-propeller domain-containing protein</fullName>
    </recommendedName>
</protein>
<dbReference type="Pfam" id="PF21101">
    <property type="entry name" value="YqgU"/>
    <property type="match status" value="1"/>
</dbReference>
<dbReference type="PROSITE" id="PS51257">
    <property type="entry name" value="PROKAR_LIPOPROTEIN"/>
    <property type="match status" value="1"/>
</dbReference>
<dbReference type="EMBL" id="JACXSI010000013">
    <property type="protein sequence ID" value="MBD3108133.1"/>
    <property type="molecule type" value="Genomic_DNA"/>
</dbReference>
<gene>
    <name evidence="2" type="ORF">IEO70_07110</name>
</gene>
<sequence length="356" mass="41250">MEGRKEAKSSIILFCLFLMIFSFGCEKEKVNNTSGEDSADKSTFKIKKAAIEPLPLLEEDYLFQSSHGWLDDNTIIFSASSESGYYLYTYDVLLKQKKVIYQTNKIIAEASISPNGHYILLYTFDDDEQAFIHILTAKGEEQYTMSIPSREIAYSWDQNSETKLVLNTFYEDWTYRTYILDFKKEKLDEIELSQPFAKWYTEQEFVYIQLDEDGTELAGTLIKENAQNNSKQTILENVLAFDSSKDVMFASRIRDENLLEYVFLNEGEEINHFDVKWSLEEIIGMIPDYALNVQVTAFYTFVPNGQRAQLIMYNYETDEQQVIMDDMEMAPIAVSPNGKKLLYGFSLENLIELSTE</sequence>
<comment type="caution">
    <text evidence="2">The sequence shown here is derived from an EMBL/GenBank/DDBJ whole genome shotgun (WGS) entry which is preliminary data.</text>
</comment>
<feature type="domain" description="YqgU-like 6-bladed beta-propeller" evidence="1">
    <location>
        <begin position="95"/>
        <end position="344"/>
    </location>
</feature>
<dbReference type="AlphaFoldDB" id="A0A927CV30"/>
<dbReference type="SUPFAM" id="SSF82171">
    <property type="entry name" value="DPP6 N-terminal domain-like"/>
    <property type="match status" value="1"/>
</dbReference>
<name>A0A927CV30_9BACI</name>
<dbReference type="InterPro" id="IPR048421">
    <property type="entry name" value="YqgU_beta-prop"/>
</dbReference>
<dbReference type="RefSeq" id="WP_190997672.1">
    <property type="nucleotide sequence ID" value="NZ_JACXSI010000013.1"/>
</dbReference>
<evidence type="ECO:0000313" key="2">
    <source>
        <dbReference type="EMBL" id="MBD3108133.1"/>
    </source>
</evidence>
<dbReference type="Proteomes" id="UP000602076">
    <property type="component" value="Unassembled WGS sequence"/>
</dbReference>